<protein>
    <submittedName>
        <fullName evidence="1">Uncharacterized protein</fullName>
    </submittedName>
</protein>
<reference evidence="1" key="1">
    <citation type="journal article" date="2020" name="Stud. Mycol.">
        <title>101 Dothideomycetes genomes: a test case for predicting lifestyles and emergence of pathogens.</title>
        <authorList>
            <person name="Haridas S."/>
            <person name="Albert R."/>
            <person name="Binder M."/>
            <person name="Bloem J."/>
            <person name="Labutti K."/>
            <person name="Salamov A."/>
            <person name="Andreopoulos B."/>
            <person name="Baker S."/>
            <person name="Barry K."/>
            <person name="Bills G."/>
            <person name="Bluhm B."/>
            <person name="Cannon C."/>
            <person name="Castanera R."/>
            <person name="Culley D."/>
            <person name="Daum C."/>
            <person name="Ezra D."/>
            <person name="Gonzalez J."/>
            <person name="Henrissat B."/>
            <person name="Kuo A."/>
            <person name="Liang C."/>
            <person name="Lipzen A."/>
            <person name="Lutzoni F."/>
            <person name="Magnuson J."/>
            <person name="Mondo S."/>
            <person name="Nolan M."/>
            <person name="Ohm R."/>
            <person name="Pangilinan J."/>
            <person name="Park H.-J."/>
            <person name="Ramirez L."/>
            <person name="Alfaro M."/>
            <person name="Sun H."/>
            <person name="Tritt A."/>
            <person name="Yoshinaga Y."/>
            <person name="Zwiers L.-H."/>
            <person name="Turgeon B."/>
            <person name="Goodwin S."/>
            <person name="Spatafora J."/>
            <person name="Crous P."/>
            <person name="Grigoriev I."/>
        </authorList>
    </citation>
    <scope>NUCLEOTIDE SEQUENCE</scope>
    <source>
        <strain evidence="1">ATCC 200398</strain>
    </source>
</reference>
<accession>A0ACB6QZX2</accession>
<proteinExistence type="predicted"/>
<sequence length="579" mass="62846">MASSSTDAHSQPKRAQAMARQSSTSSHVSQSPSDSHARAAPHKGQRQHVVGQSRMQRNTSLGKNLNKLSKLAQVQQGDGSSTKHHRRSHSGNSTSAPSSPRPSFKRNASSGAIVRAANHTHSHTGIRKNHSSGHLSRQGSSKNMLKSSKSEIAPPKRSLAHPGKARQLSPDPHPTVHFDIGNEEGADDGWTEESASQSPTTTRSNTRSNSVILDPHKAMHVPEVESTQGESPQMETSSTPARPPPSTISHALPDRTLNARLVNGASSHQHSRPPDADMITSRLLQRHSSHNPPPQMSSIAAMVVSDSHDARVLSQSAGSTLVDTPGRDLVSRFMDGDGSAGTPKDSSFLPSRNSPQSAGNDFDKAKRNKSMPNVVDTETPPKAQSRRSGTSTPTNLPPSRTQQKLLLQRASSNIEPQKLVPAILPRTGGPQFIHAGITYNANGEGRLDPRLQQRFNQVEIEYKVVQRYRNPLADGIMRIEQIPGTRRKHRVPRSSSATNGFVNVHGSSSLSTSFNESGVETDGSGARRRSRVSFESHRGRDDDDLEGRQSFESDGGRVRNEAEEICRRLWESAEMVEGD</sequence>
<gene>
    <name evidence="1" type="ORF">BDR25DRAFT_283893</name>
</gene>
<comment type="caution">
    <text evidence="1">The sequence shown here is derived from an EMBL/GenBank/DDBJ whole genome shotgun (WGS) entry which is preliminary data.</text>
</comment>
<evidence type="ECO:0000313" key="1">
    <source>
        <dbReference type="EMBL" id="KAF2472451.1"/>
    </source>
</evidence>
<dbReference type="EMBL" id="MU003502">
    <property type="protein sequence ID" value="KAF2472451.1"/>
    <property type="molecule type" value="Genomic_DNA"/>
</dbReference>
<name>A0ACB6QZX2_9PLEO</name>
<keyword evidence="2" id="KW-1185">Reference proteome</keyword>
<dbReference type="Proteomes" id="UP000799755">
    <property type="component" value="Unassembled WGS sequence"/>
</dbReference>
<organism evidence="1 2">
    <name type="scientific">Lindgomyces ingoldianus</name>
    <dbReference type="NCBI Taxonomy" id="673940"/>
    <lineage>
        <taxon>Eukaryota</taxon>
        <taxon>Fungi</taxon>
        <taxon>Dikarya</taxon>
        <taxon>Ascomycota</taxon>
        <taxon>Pezizomycotina</taxon>
        <taxon>Dothideomycetes</taxon>
        <taxon>Pleosporomycetidae</taxon>
        <taxon>Pleosporales</taxon>
        <taxon>Lindgomycetaceae</taxon>
        <taxon>Lindgomyces</taxon>
    </lineage>
</organism>
<evidence type="ECO:0000313" key="2">
    <source>
        <dbReference type="Proteomes" id="UP000799755"/>
    </source>
</evidence>